<dbReference type="PANTHER" id="PTHR35152:SF1">
    <property type="entry name" value="DOMAIN SIGNALLING PROTEIN, PUTATIVE (AFU_ORTHOLOGUE AFUA_5G11310)-RELATED"/>
    <property type="match status" value="1"/>
</dbReference>
<gene>
    <name evidence="4" type="ORF">SAMN05892877_10263</name>
</gene>
<dbReference type="OrthoDB" id="9781059at2"/>
<feature type="transmembrane region" description="Helical" evidence="1">
    <location>
        <begin position="6"/>
        <end position="29"/>
    </location>
</feature>
<dbReference type="PIRSF" id="PIRSF036615">
    <property type="entry name" value="MHYT_LytTR"/>
    <property type="match status" value="1"/>
</dbReference>
<keyword evidence="1" id="KW-0812">Transmembrane</keyword>
<dbReference type="AlphaFoldDB" id="A0A285U213"/>
<dbReference type="Proteomes" id="UP000219167">
    <property type="component" value="Unassembled WGS sequence"/>
</dbReference>
<evidence type="ECO:0000256" key="1">
    <source>
        <dbReference type="PROSITE-ProRule" id="PRU00244"/>
    </source>
</evidence>
<evidence type="ECO:0000313" key="5">
    <source>
        <dbReference type="Proteomes" id="UP000219167"/>
    </source>
</evidence>
<keyword evidence="5" id="KW-1185">Reference proteome</keyword>
<dbReference type="PANTHER" id="PTHR35152">
    <property type="entry name" value="DOMAIN SIGNALLING PROTEIN, PUTATIVE (AFU_ORTHOLOGUE AFUA_5G11310)-RELATED"/>
    <property type="match status" value="1"/>
</dbReference>
<dbReference type="InterPro" id="IPR012073">
    <property type="entry name" value="LytTR_MHYT"/>
</dbReference>
<feature type="domain" description="MHYT" evidence="2">
    <location>
        <begin position="6"/>
        <end position="193"/>
    </location>
</feature>
<accession>A0A285U213</accession>
<keyword evidence="1" id="KW-0472">Membrane</keyword>
<dbReference type="GO" id="GO:0016020">
    <property type="term" value="C:membrane"/>
    <property type="evidence" value="ECO:0007669"/>
    <property type="project" value="UniProtKB-UniRule"/>
</dbReference>
<evidence type="ECO:0000259" key="2">
    <source>
        <dbReference type="PROSITE" id="PS50924"/>
    </source>
</evidence>
<dbReference type="GO" id="GO:0003677">
    <property type="term" value="F:DNA binding"/>
    <property type="evidence" value="ECO:0007669"/>
    <property type="project" value="InterPro"/>
</dbReference>
<feature type="transmembrane region" description="Helical" evidence="1">
    <location>
        <begin position="108"/>
        <end position="129"/>
    </location>
</feature>
<name>A0A285U213_9HYPH</name>
<dbReference type="PROSITE" id="PS50930">
    <property type="entry name" value="HTH_LYTTR"/>
    <property type="match status" value="1"/>
</dbReference>
<feature type="transmembrane region" description="Helical" evidence="1">
    <location>
        <begin position="209"/>
        <end position="234"/>
    </location>
</feature>
<dbReference type="RefSeq" id="WP_097136185.1">
    <property type="nucleotide sequence ID" value="NZ_OBQD01000002.1"/>
</dbReference>
<keyword evidence="1" id="KW-1133">Transmembrane helix</keyword>
<feature type="transmembrane region" description="Helical" evidence="1">
    <location>
        <begin position="76"/>
        <end position="96"/>
    </location>
</feature>
<dbReference type="EMBL" id="OBQD01000002">
    <property type="protein sequence ID" value="SOC35727.1"/>
    <property type="molecule type" value="Genomic_DNA"/>
</dbReference>
<dbReference type="PROSITE" id="PS50924">
    <property type="entry name" value="MHYT"/>
    <property type="match status" value="1"/>
</dbReference>
<dbReference type="InterPro" id="IPR007492">
    <property type="entry name" value="LytTR_DNA-bd_dom"/>
</dbReference>
<feature type="transmembrane region" description="Helical" evidence="1">
    <location>
        <begin position="41"/>
        <end position="64"/>
    </location>
</feature>
<dbReference type="Gene3D" id="2.40.50.1020">
    <property type="entry name" value="LytTr DNA-binding domain"/>
    <property type="match status" value="1"/>
</dbReference>
<organism evidence="4 5">
    <name type="scientific">Rhizobium subbaraonis</name>
    <dbReference type="NCBI Taxonomy" id="908946"/>
    <lineage>
        <taxon>Bacteria</taxon>
        <taxon>Pseudomonadati</taxon>
        <taxon>Pseudomonadota</taxon>
        <taxon>Alphaproteobacteria</taxon>
        <taxon>Hyphomicrobiales</taxon>
        <taxon>Rhizobiaceae</taxon>
        <taxon>Rhizobium/Agrobacterium group</taxon>
        <taxon>Rhizobium</taxon>
    </lineage>
</organism>
<dbReference type="Pfam" id="PF03707">
    <property type="entry name" value="MHYT"/>
    <property type="match status" value="2"/>
</dbReference>
<dbReference type="SMART" id="SM00850">
    <property type="entry name" value="LytTR"/>
    <property type="match status" value="1"/>
</dbReference>
<dbReference type="Pfam" id="PF04397">
    <property type="entry name" value="LytTR"/>
    <property type="match status" value="1"/>
</dbReference>
<feature type="domain" description="HTH LytTR-type" evidence="3">
    <location>
        <begin position="275"/>
        <end position="381"/>
    </location>
</feature>
<feature type="transmembrane region" description="Helical" evidence="1">
    <location>
        <begin position="141"/>
        <end position="160"/>
    </location>
</feature>
<dbReference type="InterPro" id="IPR005330">
    <property type="entry name" value="MHYT_dom"/>
</dbReference>
<evidence type="ECO:0000259" key="3">
    <source>
        <dbReference type="PROSITE" id="PS50930"/>
    </source>
</evidence>
<protein>
    <submittedName>
        <fullName evidence="4">NO-binding membrane sensor protein with MHYT domain</fullName>
    </submittedName>
</protein>
<feature type="transmembrane region" description="Helical" evidence="1">
    <location>
        <begin position="167"/>
        <end position="189"/>
    </location>
</feature>
<sequence length="381" mass="40514">MLAPTYDLVLVFASIAVSIMASFTGLTLTRGINALPDFRRKFMIVMASMALGGGIWSMHFVAMLAMRLPVPISYDAINTLGSALIAVLMCGIAFLVMHYAGRTWTHTAIAGAILGNGIVAMHYVGMSGIRGCLPTFDPQGVVLAITGATIMGILALRISYSRRTTGGIFIGAVTFGLSVVLVHFVAVGWTGFRIGGGSGDVAPIIDNGVLALLVMLSAFVICGTFLLTATNFVLTGEKAPAATATAPPPAVAAAAVVPTHFKAPADGHLPENSRLPYERDKRIHFIEPSKIAAIRAEGHYSIIYTADEKLFCPLSISAVEKRLDPQHFVRTHRSYLVNIEQVAAFERAKDNGRCLFEGVAALKSAPVSRAFVPRVRSALSI</sequence>
<evidence type="ECO:0000313" key="4">
    <source>
        <dbReference type="EMBL" id="SOC35727.1"/>
    </source>
</evidence>
<proteinExistence type="predicted"/>
<reference evidence="4 5" key="1">
    <citation type="submission" date="2017-08" db="EMBL/GenBank/DDBJ databases">
        <authorList>
            <person name="de Groot N.N."/>
        </authorList>
    </citation>
    <scope>NUCLEOTIDE SEQUENCE [LARGE SCALE GENOMIC DNA]</scope>
    <source>
        <strain evidence="4 5">JC85</strain>
    </source>
</reference>